<dbReference type="Pfam" id="PF10344">
    <property type="entry name" value="Hobbit"/>
    <property type="match status" value="1"/>
</dbReference>
<feature type="compositionally biased region" description="Basic and acidic residues" evidence="1">
    <location>
        <begin position="279"/>
        <end position="307"/>
    </location>
</feature>
<dbReference type="PANTHER" id="PTHR15678">
    <property type="entry name" value="ANTIGEN MLAA-22-RELATED"/>
    <property type="match status" value="1"/>
</dbReference>
<feature type="compositionally biased region" description="Basic and acidic residues" evidence="1">
    <location>
        <begin position="2671"/>
        <end position="2689"/>
    </location>
</feature>
<gene>
    <name evidence="6" type="primary">SPOSA6832_04335</name>
</gene>
<feature type="region of interest" description="Disordered" evidence="1">
    <location>
        <begin position="105"/>
        <end position="125"/>
    </location>
</feature>
<dbReference type="SMART" id="SM01215">
    <property type="entry name" value="Fmp27_SW"/>
    <property type="match status" value="1"/>
</dbReference>
<dbReference type="SMART" id="SM01216">
    <property type="entry name" value="Fmp27_WPPW"/>
    <property type="match status" value="1"/>
</dbReference>
<keyword evidence="7" id="KW-1185">Reference proteome</keyword>
<feature type="transmembrane region" description="Helical" evidence="2">
    <location>
        <begin position="20"/>
        <end position="42"/>
    </location>
</feature>
<evidence type="ECO:0000313" key="6">
    <source>
        <dbReference type="EMBL" id="CEQ42515.1"/>
    </source>
</evidence>
<reference evidence="7" key="1">
    <citation type="submission" date="2015-02" db="EMBL/GenBank/DDBJ databases">
        <authorList>
            <person name="Gon?alves P."/>
        </authorList>
    </citation>
    <scope>NUCLEOTIDE SEQUENCE [LARGE SCALE GENOMIC DNA]</scope>
</reference>
<dbReference type="InterPro" id="IPR019449">
    <property type="entry name" value="FMP27_WPPW_RBG"/>
</dbReference>
<dbReference type="InterPro" id="IPR045167">
    <property type="entry name" value="Hobbit"/>
</dbReference>
<feature type="compositionally biased region" description="Pro residues" evidence="1">
    <location>
        <begin position="361"/>
        <end position="373"/>
    </location>
</feature>
<feature type="compositionally biased region" description="Low complexity" evidence="1">
    <location>
        <begin position="797"/>
        <end position="809"/>
    </location>
</feature>
<proteinExistence type="predicted"/>
<feature type="compositionally biased region" description="Basic residues" evidence="1">
    <location>
        <begin position="2184"/>
        <end position="2195"/>
    </location>
</feature>
<feature type="region of interest" description="Disordered" evidence="1">
    <location>
        <begin position="327"/>
        <end position="376"/>
    </location>
</feature>
<feature type="compositionally biased region" description="Low complexity" evidence="1">
    <location>
        <begin position="697"/>
        <end position="709"/>
    </location>
</feature>
<feature type="region of interest" description="Disordered" evidence="1">
    <location>
        <begin position="685"/>
        <end position="709"/>
    </location>
</feature>
<dbReference type="InterPro" id="IPR019415">
    <property type="entry name" value="FMP27_SW_RBG"/>
</dbReference>
<dbReference type="EMBL" id="CENE01000028">
    <property type="protein sequence ID" value="CEQ42515.1"/>
    <property type="molecule type" value="Genomic_DNA"/>
</dbReference>
<dbReference type="PANTHER" id="PTHR15678:SF6">
    <property type="entry name" value="BRIDGE-LIKE LIPID TRANSFER PROTEIN FAMILY MEMBER 2"/>
    <property type="match status" value="1"/>
</dbReference>
<evidence type="ECO:0000256" key="1">
    <source>
        <dbReference type="SAM" id="MobiDB-lite"/>
    </source>
</evidence>
<feature type="region of interest" description="Disordered" evidence="1">
    <location>
        <begin position="793"/>
        <end position="812"/>
    </location>
</feature>
<feature type="region of interest" description="Disordered" evidence="1">
    <location>
        <begin position="2068"/>
        <end position="2115"/>
    </location>
</feature>
<sequence length="3003" mass="334177">MPPLPSTRFYDYLPHFPALVLYSVLLFLTVHLLISLSLRFFAPSFSIGHLSLRSINNLSLSLRDGLRIEVRRVGLCGWSGGKAWFVLQCEGVRVVVPRSFLLCPPPRPPKQQPRPRKPAPKPAAPSRVANFLSSLLARLSGLLVLFSLQLDFTIEVEEVAVLGGLLEAGGEVRQYRRRKVSGEGGAGADETHVAGAWVTLQKLELKELLPSRDGKAVDGRGHAKEGARKPALCAVEMQDKLTLSISAPLAAAELASWRPKRRSVKVALLFDEKAGENYPKAKEKEKGKEKEKDSEAKESATGRREAKAQSGGVQVRIHELKRVLRSLDEVMSERKRRTTSPPPPDRSQSCPPSSSYAQPDPFRPPPPPNPRRPSPLTYLHSLSLSLPSLILSSHYTTPSSILASSLSSENLPLPQTITFALLVRGVKAELELGGRTDGEKVRREHREWLGKGREIDAMGSVEWKEIEGRVKDIPPPSSKTLSIGPSRLDLTSTWLPPSLSPPSLPLTRTTTTSRSIRLLPLPVNYNDRTVIFELFVGQIRGQTTFETFDAALRIFMARPRPSIPTRFASNQRPDEDSSCKTLASLPRVIGTLVTAGVEFRVQAPQPYPAPASRTAPSTPSSPVLSDADPSSLLGDPVDPFFAVWTSPELFCMSDVYGLEYYTRFSLTMDIASVYILGTNHGAHDDMGDTTDSEAGWPTDSPTSPTLPSNPVRLDVLSLGPIELCSNVQVLGNENVDEEKRTWVPFVDLGTCRGEHGVLLETIEVDLWRPVVMSCLRGVFGSFASASATSSRRGRTDSIASSSSLSSSDSPAPPPFAAPKPLVDLLLPDQALYVAFASVDLRIAGVDLKADEHYCRGVAVHSGPLVAEYLLQKAHVPGLTGNFADRAALEMREDIRVEANATAAAAKDGDPRQTLIKLALRDLHAHPVVDARASRGHKRYMPSEGGGKGEEEDWELRGRAEMADTSKRRKSLFPPRLGRDQAKEEGKELLFVPHLTVRVKVLKASEEEQGKDGAGPLDQIVVNVDAETISFRLELYSIYLCLVAIHALRSLKSKVKLTTAPNVPSSSSLQSRRPLPLVKLHANIGDLHIFPTLPHNTLLFINFRRVRVQFTQDLGITVDWDVALLAGDSSTVPGKWEDIIRLRVSSLAIRPQPDNDGLQPFVVSLTSETARLRIPFRYVFSRIVDNAVSLVKATKQLVHEHIKGGQDFILEPHAEDAKRLPKVDLQVGLFAIEMQDDPFETKLNIIWRAGYEEQNARLDREVAFEAKAEAIRRWEANGGRDDSEDEVAGSAQPGRTAQKVGGDHSISVEEAKYDLLAYNSSHWVKRIRNAAAEQARREEALTRRLYGAKHLSSLPDSRLPIDLMPASKSSPLARATFHDLRFVVSKPSFGHDGLADFLHDVGKGLPTDTTFTLLVPLHFAWKMEEARVQLRDYPLPLLHIPSVHRQEHASWECEADLVVAEETGGPESVRRVPCPVIPQQYCPAGSAPYTIVVPRSAMTVKTYATPTIHIRTSEPTRVGWGNAIQPAIQDVARVLDTLTKASPDPSDRLGFWDKIRLQLHWRVQINFDGPKAGVIFHLKGSRDPYALTGFGSGFAKAWRANVKFLIGFDNPDREFFQILSEEYILGIPNLREYIDTAATGMSKNLSDGDDSSAHGSTAGFAEYDGASDADEIEEESAYWIKICAKCINGVRWGMGLVPERTCRDDCEHDGCRGLSPFHRQCRIFDFIPHWKDSFAGFRSDFVHFSLSLTSPATLSLPNREASADPRDDASVDYVGEHGYNSFHFTPQAITHFQRWWKLFDGTMSLPIRQGKLFPSAQAPSKKFGKHCATIKYRFSLAPLFISHTYRQESWAEWARGETTVLGLKGKIGRFNVDLHQREQEMVIRRPEASESKIVKHKAFYMAEVDLDSVDLRTIVAKFKEPEKAHVAPADAEMDEDAGPPPTDDFGVVGDEDVDWINLNDFNDSAYTIGDRHPRISILPLMVCPRFTYYRHVDSLPVREDDDDGSNDGEAPTPSERPKTKFGTELSHTCLMGCATGTLRGSTTDRSRSDELELRVRAVHRIIDRLRQVRDDARRDNTDNGSVDGNGPPPAVKADTTPQTGRNRFGNEDTSDDAHLPHLNDTLYQEWGDWENRYMVHNPTIQVSNATREVLLKYYYSSRDRKGFVYHVSASAIKFIRDLAKEHERKHRRNWSRRKSARTPSHAKSGINEAQQATNRLLDELTSRNGGSFWATSEQEGDHSKFGDALDVDPETAADALPEGFESNSSHLCMIISPQVSLQSDVDEKSTIILTAFRTQVKVFSVVDSRVPDDPVNYEILHQNFATLDGLQIFCPRQQANRGERRGEFPFVPLETLVDLRIEPWGFDRVVPRTSAALRYDKFNQLRIRSKKAPDHEGLPAGYQSHFETATDRISIEADKFSVSATPAHFAAIYNVITDLILYSDPIRKSRNTKLEALVFTRDFSDLSGVIESVSSLQQRLRGLTALLLEYQVHFDELDEEGLFELFLTRAEFNRLSDELNLVIEALSRARQSNGSQTTSKRAGLQLEGRAAELTWHMLDKTDLPFAKFSVIGAEFSWVSKQDSSTSSRLVIKDLRALNSSPDQVFAEIIAKHDQAPDNELAKVDVFAAALWNALAPVGGISIVERFELHLHPVRLQLEHRVGRQILDYLFAEREKPNEDDVPRNGHPSRQDSSKKPTTRAHSSVGVQMQASQSVDSLIPGMRESQSSSLNVGADHYRSANPRDGASSSASVRSADHRLRRAVSTEVLSPAPQEEGLDADEMRRRAALNRAFLFVEMSTTVLCLTYRSEKEDHSSLPNIYNITYKTPAIQYRMKTWSFLDLLNEIKRDMIKSVWQQKGQLIQQLLSKTHRRLPMAQTRSAAKQAVLKSSLRYRLKLKSKMPSTSERNDPLLSDPVADSPRSPSTSSISSSPSSGRQTDGDEPLPFDTDVVKLIDPTQPFQAEPEEVSIVGDGDGEPSRHVGFPYHNGLRKTLDLRDDEKAALLMGKSLE</sequence>
<feature type="region of interest" description="Disordered" evidence="1">
    <location>
        <begin position="2671"/>
        <end position="2750"/>
    </location>
</feature>
<feature type="non-terminal residue" evidence="6">
    <location>
        <position position="1"/>
    </location>
</feature>
<feature type="region of interest" description="Disordered" evidence="1">
    <location>
        <begin position="2184"/>
        <end position="2208"/>
    </location>
</feature>
<evidence type="ECO:0000256" key="2">
    <source>
        <dbReference type="SAM" id="Phobius"/>
    </source>
</evidence>
<feature type="region of interest" description="Disordered" evidence="1">
    <location>
        <begin position="2891"/>
        <end position="2976"/>
    </location>
</feature>
<evidence type="ECO:0000259" key="3">
    <source>
        <dbReference type="SMART" id="SM01214"/>
    </source>
</evidence>
<feature type="region of interest" description="Disordered" evidence="1">
    <location>
        <begin position="607"/>
        <end position="629"/>
    </location>
</feature>
<evidence type="ECO:0000259" key="5">
    <source>
        <dbReference type="SMART" id="SM01216"/>
    </source>
</evidence>
<keyword evidence="2" id="KW-0472">Membrane</keyword>
<organism evidence="6 7">
    <name type="scientific">Sporidiobolus salmonicolor</name>
    <name type="common">Yeast-like fungus</name>
    <name type="synonym">Sporobolomyces salmonicolor</name>
    <dbReference type="NCBI Taxonomy" id="5005"/>
    <lineage>
        <taxon>Eukaryota</taxon>
        <taxon>Fungi</taxon>
        <taxon>Dikarya</taxon>
        <taxon>Basidiomycota</taxon>
        <taxon>Pucciniomycotina</taxon>
        <taxon>Microbotryomycetes</taxon>
        <taxon>Sporidiobolales</taxon>
        <taxon>Sporidiobolaceae</taxon>
        <taxon>Sporobolomyces</taxon>
    </lineage>
</organism>
<feature type="compositionally biased region" description="Low complexity" evidence="1">
    <location>
        <begin position="346"/>
        <end position="355"/>
    </location>
</feature>
<evidence type="ECO:0000259" key="4">
    <source>
        <dbReference type="SMART" id="SM01215"/>
    </source>
</evidence>
<feature type="compositionally biased region" description="Low complexity" evidence="1">
    <location>
        <begin position="610"/>
        <end position="622"/>
    </location>
</feature>
<feature type="compositionally biased region" description="Polar residues" evidence="1">
    <location>
        <begin position="2694"/>
        <end position="2710"/>
    </location>
</feature>
<feature type="domain" description="FMP27 SW motif-containing RBG unit" evidence="4">
    <location>
        <begin position="1309"/>
        <end position="1413"/>
    </location>
</feature>
<accession>A0A0D6ESF8</accession>
<feature type="region of interest" description="Disordered" evidence="1">
    <location>
        <begin position="1274"/>
        <end position="1302"/>
    </location>
</feature>
<dbReference type="InterPro" id="IPR019441">
    <property type="entry name" value="FMP27/BLTP2/Hobbit_GFWDK_RBG"/>
</dbReference>
<dbReference type="SMART" id="SM01214">
    <property type="entry name" value="Fmp27_GFWDK"/>
    <property type="match status" value="1"/>
</dbReference>
<keyword evidence="2" id="KW-1133">Transmembrane helix</keyword>
<feature type="region of interest" description="Disordered" evidence="1">
    <location>
        <begin position="1995"/>
        <end position="2022"/>
    </location>
</feature>
<feature type="region of interest" description="Disordered" evidence="1">
    <location>
        <begin position="279"/>
        <end position="314"/>
    </location>
</feature>
<evidence type="ECO:0000313" key="7">
    <source>
        <dbReference type="Proteomes" id="UP000243876"/>
    </source>
</evidence>
<feature type="domain" description="FMP27 WPPW motif-containing RBG unit" evidence="5">
    <location>
        <begin position="1861"/>
        <end position="2351"/>
    </location>
</feature>
<feature type="compositionally biased region" description="Low complexity" evidence="1">
    <location>
        <begin position="2912"/>
        <end position="2927"/>
    </location>
</feature>
<feature type="domain" description="FMP27/BLTP2/Hobbit GFWDK motif-containing RBG unit" evidence="3">
    <location>
        <begin position="1431"/>
        <end position="1586"/>
    </location>
</feature>
<keyword evidence="2" id="KW-0812">Transmembrane</keyword>
<dbReference type="Proteomes" id="UP000243876">
    <property type="component" value="Unassembled WGS sequence"/>
</dbReference>
<dbReference type="OrthoDB" id="1562405at2759"/>
<name>A0A0D6ESF8_SPOSA</name>
<protein>
    <submittedName>
        <fullName evidence="6">SPOSA6832_04335-mRNA-1:cds</fullName>
    </submittedName>
</protein>